<dbReference type="SUPFAM" id="SSF52091">
    <property type="entry name" value="SpoIIaa-like"/>
    <property type="match status" value="2"/>
</dbReference>
<evidence type="ECO:0000313" key="1">
    <source>
        <dbReference type="EMBL" id="SFJ31216.1"/>
    </source>
</evidence>
<keyword evidence="2" id="KW-1185">Reference proteome</keyword>
<reference evidence="1 2" key="1">
    <citation type="submission" date="2016-10" db="EMBL/GenBank/DDBJ databases">
        <authorList>
            <person name="de Groot N.N."/>
        </authorList>
    </citation>
    <scope>NUCLEOTIDE SEQUENCE [LARGE SCALE GENOMIC DNA]</scope>
    <source>
        <strain evidence="1 2">CGMCC 1.8891</strain>
    </source>
</reference>
<proteinExistence type="predicted"/>
<dbReference type="AlphaFoldDB" id="A0A1I3QDN2"/>
<dbReference type="Proteomes" id="UP000183299">
    <property type="component" value="Unassembled WGS sequence"/>
</dbReference>
<dbReference type="InterPro" id="IPR021866">
    <property type="entry name" value="SpoIIAA-like"/>
</dbReference>
<accession>A0A1I3QDN2</accession>
<evidence type="ECO:0000313" key="2">
    <source>
        <dbReference type="Proteomes" id="UP000183299"/>
    </source>
</evidence>
<dbReference type="InterPro" id="IPR036513">
    <property type="entry name" value="STAS_dom_sf"/>
</dbReference>
<dbReference type="Pfam" id="PF11964">
    <property type="entry name" value="SpoIIAA-like"/>
    <property type="match status" value="2"/>
</dbReference>
<protein>
    <submittedName>
        <fullName evidence="1">SpoIIAA-like</fullName>
    </submittedName>
</protein>
<dbReference type="GeneID" id="98664391"/>
<sequence>MKRKGESGFISPFVEIDARQHRAAVDAGQCLNTGYAASFVHRSVSANEVLPVFGPLTVCGASQHWTGLMSIFRDTMGGTIIMIDVQHIGDHGVMEIRMTAPVTDRDYKETLVPAIDKAIAGGDCLRLLAVVEAGFTDFTLGAMLQDTRVGLKHWRGFDRVALVTDNAALAKSVAAFAVFMPCPVATFKLGELEEARRWLRESLGSIQQEDLGDGVLHLSLLGKLDTEQYENDIEDLNRFFAAHEDIRLLIDLRKFDGWQGLGALRDHFYLIRGHADRVERAAIVGDAGWQEMAVQIGKRAFDLDAKYFESDEFEKAKSWLMD</sequence>
<name>A0A1I3QDN2_9RHOB</name>
<dbReference type="STRING" id="576117.SAMN04488138_103295"/>
<dbReference type="InterPro" id="IPR038396">
    <property type="entry name" value="SpoIIAA-like_sf"/>
</dbReference>
<gene>
    <name evidence="1" type="ORF">SAMN04488138_103295</name>
</gene>
<dbReference type="OrthoDB" id="9811577at2"/>
<dbReference type="Gene3D" id="3.40.50.10600">
    <property type="entry name" value="SpoIIaa-like domains"/>
    <property type="match status" value="2"/>
</dbReference>
<organism evidence="1 2">
    <name type="scientific">Celeribacter halophilus</name>
    <dbReference type="NCBI Taxonomy" id="576117"/>
    <lineage>
        <taxon>Bacteria</taxon>
        <taxon>Pseudomonadati</taxon>
        <taxon>Pseudomonadota</taxon>
        <taxon>Alphaproteobacteria</taxon>
        <taxon>Rhodobacterales</taxon>
        <taxon>Roseobacteraceae</taxon>
        <taxon>Celeribacter</taxon>
    </lineage>
</organism>
<dbReference type="RefSeq" id="WP_066608074.1">
    <property type="nucleotide sequence ID" value="NZ_FORY01000003.1"/>
</dbReference>
<dbReference type="EMBL" id="FORY01000003">
    <property type="protein sequence ID" value="SFJ31216.1"/>
    <property type="molecule type" value="Genomic_DNA"/>
</dbReference>